<reference evidence="1 2" key="1">
    <citation type="submission" date="2011-08" db="EMBL/GenBank/DDBJ databases">
        <authorList>
            <person name="Lin Y."/>
            <person name="Hao X."/>
            <person name="Johnstone L."/>
            <person name="Miller S.J."/>
            <person name="Wei G."/>
            <person name="Rensing C."/>
        </authorList>
    </citation>
    <scope>NUCLEOTIDE SEQUENCE [LARGE SCALE GENOMIC DNA]</scope>
    <source>
        <strain evidence="1 2">K42</strain>
    </source>
</reference>
<dbReference type="Proteomes" id="UP000004217">
    <property type="component" value="Unassembled WGS sequence"/>
</dbReference>
<name>G2G3M1_9ACTN</name>
<evidence type="ECO:0000313" key="1">
    <source>
        <dbReference type="EMBL" id="EGX61767.1"/>
    </source>
</evidence>
<evidence type="ECO:0000313" key="2">
    <source>
        <dbReference type="Proteomes" id="UP000004217"/>
    </source>
</evidence>
<dbReference type="AlphaFoldDB" id="G2G3M1"/>
<sequence length="63" mass="7156">MRSDSVWERRPRGAVTAVRGVGRFVRYLVIMLFAPMTQGALMPGRKPVDALLQRAVLVYPELR</sequence>
<gene>
    <name evidence="1" type="ORF">SZN_00360</name>
</gene>
<comment type="caution">
    <text evidence="1">The sequence shown here is derived from an EMBL/GenBank/DDBJ whole genome shotgun (WGS) entry which is preliminary data.</text>
</comment>
<dbReference type="EMBL" id="AGBF01000001">
    <property type="protein sequence ID" value="EGX61767.1"/>
    <property type="molecule type" value="Genomic_DNA"/>
</dbReference>
<proteinExistence type="predicted"/>
<accession>G2G3M1</accession>
<keyword evidence="2" id="KW-1185">Reference proteome</keyword>
<protein>
    <submittedName>
        <fullName evidence="1">Uncharacterized protein</fullName>
    </submittedName>
</protein>
<organism evidence="1 2">
    <name type="scientific">Streptomyces zinciresistens K42</name>
    <dbReference type="NCBI Taxonomy" id="700597"/>
    <lineage>
        <taxon>Bacteria</taxon>
        <taxon>Bacillati</taxon>
        <taxon>Actinomycetota</taxon>
        <taxon>Actinomycetes</taxon>
        <taxon>Kitasatosporales</taxon>
        <taxon>Streptomycetaceae</taxon>
        <taxon>Streptomyces</taxon>
    </lineage>
</organism>